<dbReference type="AlphaFoldDB" id="A0A1M7Y3S9"/>
<dbReference type="InterPro" id="IPR018253">
    <property type="entry name" value="DnaJ_domain_CS"/>
</dbReference>
<proteinExistence type="predicted"/>
<protein>
    <submittedName>
        <fullName evidence="3">Curved DNA-binding protein</fullName>
    </submittedName>
</protein>
<evidence type="ECO:0000259" key="2">
    <source>
        <dbReference type="PROSITE" id="PS50076"/>
    </source>
</evidence>
<dbReference type="InterPro" id="IPR036869">
    <property type="entry name" value="J_dom_sf"/>
</dbReference>
<dbReference type="Pfam" id="PF01556">
    <property type="entry name" value="DnaJ_C"/>
    <property type="match status" value="1"/>
</dbReference>
<organism evidence="3 4">
    <name type="scientific">Desulfopila aestuarii DSM 18488</name>
    <dbReference type="NCBI Taxonomy" id="1121416"/>
    <lineage>
        <taxon>Bacteria</taxon>
        <taxon>Pseudomonadati</taxon>
        <taxon>Thermodesulfobacteriota</taxon>
        <taxon>Desulfobulbia</taxon>
        <taxon>Desulfobulbales</taxon>
        <taxon>Desulfocapsaceae</taxon>
        <taxon>Desulfopila</taxon>
    </lineage>
</organism>
<evidence type="ECO:0000256" key="1">
    <source>
        <dbReference type="ARBA" id="ARBA00023186"/>
    </source>
</evidence>
<accession>A0A1M7Y3S9</accession>
<dbReference type="PANTHER" id="PTHR43096:SF52">
    <property type="entry name" value="DNAJ HOMOLOG 1, MITOCHONDRIAL-RELATED"/>
    <property type="match status" value="1"/>
</dbReference>
<dbReference type="Gene3D" id="2.60.260.20">
    <property type="entry name" value="Urease metallochaperone UreE, N-terminal domain"/>
    <property type="match status" value="2"/>
</dbReference>
<dbReference type="PRINTS" id="PR00625">
    <property type="entry name" value="JDOMAIN"/>
</dbReference>
<dbReference type="OrthoDB" id="9779889at2"/>
<dbReference type="InterPro" id="IPR001623">
    <property type="entry name" value="DnaJ_domain"/>
</dbReference>
<dbReference type="Proteomes" id="UP000184603">
    <property type="component" value="Unassembled WGS sequence"/>
</dbReference>
<dbReference type="SUPFAM" id="SSF49493">
    <property type="entry name" value="HSP40/DnaJ peptide-binding domain"/>
    <property type="match status" value="2"/>
</dbReference>
<dbReference type="Pfam" id="PF00226">
    <property type="entry name" value="DnaJ"/>
    <property type="match status" value="1"/>
</dbReference>
<evidence type="ECO:0000313" key="4">
    <source>
        <dbReference type="Proteomes" id="UP000184603"/>
    </source>
</evidence>
<dbReference type="InterPro" id="IPR002939">
    <property type="entry name" value="DnaJ_C"/>
</dbReference>
<dbReference type="FunFam" id="2.60.260.20:FF:000013">
    <property type="entry name" value="DnaJ subfamily B member 11"/>
    <property type="match status" value="1"/>
</dbReference>
<dbReference type="PANTHER" id="PTHR43096">
    <property type="entry name" value="DNAJ HOMOLOG 1, MITOCHONDRIAL-RELATED"/>
    <property type="match status" value="1"/>
</dbReference>
<dbReference type="GO" id="GO:0042026">
    <property type="term" value="P:protein refolding"/>
    <property type="evidence" value="ECO:0007669"/>
    <property type="project" value="TreeGrafter"/>
</dbReference>
<evidence type="ECO:0000313" key="3">
    <source>
        <dbReference type="EMBL" id="SHO46829.1"/>
    </source>
</evidence>
<name>A0A1M7Y3S9_9BACT</name>
<dbReference type="RefSeq" id="WP_073612972.1">
    <property type="nucleotide sequence ID" value="NZ_FRFE01000006.1"/>
</dbReference>
<feature type="domain" description="J" evidence="2">
    <location>
        <begin position="5"/>
        <end position="69"/>
    </location>
</feature>
<dbReference type="PROSITE" id="PS00636">
    <property type="entry name" value="DNAJ_1"/>
    <property type="match status" value="1"/>
</dbReference>
<dbReference type="SUPFAM" id="SSF46565">
    <property type="entry name" value="Chaperone J-domain"/>
    <property type="match status" value="1"/>
</dbReference>
<sequence>MEYKDYYKILGVAKDASQEDIKRAYRKLARKYHPDVSKDPEAELRFKEIGEAYEVLKDAEKRSAYDQFGSNWRNGQDFKPPPGWDFREFTGSHRSTGASQHGFSDFFEALFGQSRPRTTSSPFSFFDSEIIDRGRDIRAKLTITLEESFRGARRTISLARNVVHGSMLNTETTSLQVTIPQGILEGQQIRLEGQGDVAMEAGRRGDLFLEIVFDSHPLFTVSQRDVTMTLPVTPWEAALGANLKVPTLGGPVDLKLPAGSQTGKKLRLKGKGLSSKNHTGDQYVIISVHTPKAETDRQKELYKEMAKIMPFNPRTKLGV</sequence>
<dbReference type="GO" id="GO:0005737">
    <property type="term" value="C:cytoplasm"/>
    <property type="evidence" value="ECO:0007669"/>
    <property type="project" value="TreeGrafter"/>
</dbReference>
<dbReference type="Gene3D" id="1.10.287.110">
    <property type="entry name" value="DnaJ domain"/>
    <property type="match status" value="1"/>
</dbReference>
<dbReference type="SMART" id="SM00271">
    <property type="entry name" value="DnaJ"/>
    <property type="match status" value="1"/>
</dbReference>
<reference evidence="3 4" key="1">
    <citation type="submission" date="2016-12" db="EMBL/GenBank/DDBJ databases">
        <authorList>
            <person name="Song W.-J."/>
            <person name="Kurnit D.M."/>
        </authorList>
    </citation>
    <scope>NUCLEOTIDE SEQUENCE [LARGE SCALE GENOMIC DNA]</scope>
    <source>
        <strain evidence="3 4">DSM 18488</strain>
    </source>
</reference>
<dbReference type="CDD" id="cd06257">
    <property type="entry name" value="DnaJ"/>
    <property type="match status" value="1"/>
</dbReference>
<dbReference type="GO" id="GO:0051082">
    <property type="term" value="F:unfolded protein binding"/>
    <property type="evidence" value="ECO:0007669"/>
    <property type="project" value="InterPro"/>
</dbReference>
<gene>
    <name evidence="3" type="ORF">SAMN02745220_01655</name>
</gene>
<keyword evidence="4" id="KW-1185">Reference proteome</keyword>
<dbReference type="GO" id="GO:0003677">
    <property type="term" value="F:DNA binding"/>
    <property type="evidence" value="ECO:0007669"/>
    <property type="project" value="UniProtKB-KW"/>
</dbReference>
<dbReference type="InterPro" id="IPR008971">
    <property type="entry name" value="HSP40/DnaJ_pept-bd"/>
</dbReference>
<dbReference type="STRING" id="1121416.SAMN02745220_01655"/>
<dbReference type="EMBL" id="FRFE01000006">
    <property type="protein sequence ID" value="SHO46829.1"/>
    <property type="molecule type" value="Genomic_DNA"/>
</dbReference>
<keyword evidence="1" id="KW-0143">Chaperone</keyword>
<dbReference type="CDD" id="cd10747">
    <property type="entry name" value="DnaJ_C"/>
    <property type="match status" value="1"/>
</dbReference>
<dbReference type="PROSITE" id="PS50076">
    <property type="entry name" value="DNAJ_2"/>
    <property type="match status" value="1"/>
</dbReference>
<keyword evidence="3" id="KW-0238">DNA-binding</keyword>